<name>A0A2M9HR49_9BIFI</name>
<feature type="transmembrane region" description="Helical" evidence="8">
    <location>
        <begin position="175"/>
        <end position="194"/>
    </location>
</feature>
<feature type="transmembrane region" description="Helical" evidence="8">
    <location>
        <begin position="51"/>
        <end position="68"/>
    </location>
</feature>
<evidence type="ECO:0000256" key="2">
    <source>
        <dbReference type="ARBA" id="ARBA00022448"/>
    </source>
</evidence>
<dbReference type="PRINTS" id="PR00174">
    <property type="entry name" value="LACYSMPORT"/>
</dbReference>
<dbReference type="InterPro" id="IPR036259">
    <property type="entry name" value="MFS_trans_sf"/>
</dbReference>
<proteinExistence type="predicted"/>
<evidence type="ECO:0000256" key="1">
    <source>
        <dbReference type="ARBA" id="ARBA00004429"/>
    </source>
</evidence>
<feature type="transmembrane region" description="Helical" evidence="8">
    <location>
        <begin position="300"/>
        <end position="319"/>
    </location>
</feature>
<feature type="transmembrane region" description="Helical" evidence="8">
    <location>
        <begin position="21"/>
        <end position="39"/>
    </location>
</feature>
<dbReference type="SUPFAM" id="SSF103473">
    <property type="entry name" value="MFS general substrate transporter"/>
    <property type="match status" value="1"/>
</dbReference>
<evidence type="ECO:0000256" key="7">
    <source>
        <dbReference type="ARBA" id="ARBA00023136"/>
    </source>
</evidence>
<evidence type="ECO:0000256" key="3">
    <source>
        <dbReference type="ARBA" id="ARBA00022475"/>
    </source>
</evidence>
<evidence type="ECO:0000256" key="4">
    <source>
        <dbReference type="ARBA" id="ARBA00022519"/>
    </source>
</evidence>
<keyword evidence="3" id="KW-1003">Cell membrane</keyword>
<evidence type="ECO:0000256" key="8">
    <source>
        <dbReference type="SAM" id="Phobius"/>
    </source>
</evidence>
<feature type="transmembrane region" description="Helical" evidence="8">
    <location>
        <begin position="325"/>
        <end position="346"/>
    </location>
</feature>
<feature type="transmembrane region" description="Helical" evidence="8">
    <location>
        <begin position="111"/>
        <end position="132"/>
    </location>
</feature>
<dbReference type="OrthoDB" id="9150135at2"/>
<dbReference type="AlphaFoldDB" id="A0A2M9HR49"/>
<dbReference type="GO" id="GO:0030395">
    <property type="term" value="F:lactose binding"/>
    <property type="evidence" value="ECO:0007669"/>
    <property type="project" value="TreeGrafter"/>
</dbReference>
<dbReference type="RefSeq" id="WP_100496151.1">
    <property type="nucleotide sequence ID" value="NZ_PGLQ01000002.1"/>
</dbReference>
<reference evidence="9 10" key="1">
    <citation type="submission" date="2017-11" db="EMBL/GenBank/DDBJ databases">
        <title>Draft genome sequences of strains TRE 1, TRE D, TRE H and TRI 7, isolated from tamarins, belonging to four potential novel Bifidobacterium species.</title>
        <authorList>
            <person name="Mattarelli P."/>
            <person name="Modesto M."/>
            <person name="Bonetti A."/>
            <person name="Puglisi E."/>
            <person name="Morelli L."/>
        </authorList>
    </citation>
    <scope>NUCLEOTIDE SEQUENCE [LARGE SCALE GENOMIC DNA]</scope>
    <source>
        <strain evidence="10">TRED</strain>
    </source>
</reference>
<accession>A0A2M9HR49</accession>
<feature type="transmembrane region" description="Helical" evidence="8">
    <location>
        <begin position="80"/>
        <end position="99"/>
    </location>
</feature>
<dbReference type="PANTHER" id="PTHR23522:SF10">
    <property type="entry name" value="3-PHENYLPROPIONIC ACID TRANSPORTER-RELATED"/>
    <property type="match status" value="1"/>
</dbReference>
<dbReference type="GO" id="GO:0005886">
    <property type="term" value="C:plasma membrane"/>
    <property type="evidence" value="ECO:0007669"/>
    <property type="project" value="UniProtKB-SubCell"/>
</dbReference>
<dbReference type="Proteomes" id="UP000228755">
    <property type="component" value="Unassembled WGS sequence"/>
</dbReference>
<gene>
    <name evidence="9" type="ORF">CUU80_04440</name>
</gene>
<comment type="subcellular location">
    <subcellularLocation>
        <location evidence="1">Cell inner membrane</location>
        <topology evidence="1">Multi-pass membrane protein</topology>
    </subcellularLocation>
</comment>
<feature type="transmembrane region" description="Helical" evidence="8">
    <location>
        <begin position="358"/>
        <end position="378"/>
    </location>
</feature>
<feature type="transmembrane region" description="Helical" evidence="8">
    <location>
        <begin position="398"/>
        <end position="418"/>
    </location>
</feature>
<keyword evidence="2" id="KW-0813">Transport</keyword>
<keyword evidence="10" id="KW-1185">Reference proteome</keyword>
<keyword evidence="4" id="KW-0997">Cell inner membrane</keyword>
<dbReference type="EMBL" id="PGLQ01000002">
    <property type="protein sequence ID" value="PJM79294.1"/>
    <property type="molecule type" value="Genomic_DNA"/>
</dbReference>
<keyword evidence="7 8" id="KW-0472">Membrane</keyword>
<dbReference type="NCBIfam" id="NF007077">
    <property type="entry name" value="PRK09528.1"/>
    <property type="match status" value="1"/>
</dbReference>
<feature type="transmembrane region" description="Helical" evidence="8">
    <location>
        <begin position="152"/>
        <end position="169"/>
    </location>
</feature>
<keyword evidence="6 8" id="KW-1133">Transmembrane helix</keyword>
<feature type="transmembrane region" description="Helical" evidence="8">
    <location>
        <begin position="267"/>
        <end position="288"/>
    </location>
</feature>
<sequence>MASASKSAWRNPSYLQSSLGIFMFFCSWGIWWSFFRVWLESIGLTDGEAGLVYTINSAATMVIMFAYGAIQDQLGIKRKLVIVTSAIAALVGPFVQFVYAPMIEAGGATRWTGAVIGSIVLSAGFMAACSLLEAVTERYSRYFNFEYGQSRAWGSFGYAIVALFAGFLFNVNPLINFWVGSACGFGMLLIYAFWVPAEQRDKLKAAADPKAEKSGPSFKEMVSVLGMPTLWVLVVFMLFTNTFYVVFDQQFFPVYYRNLFSTPEIGQATYGTLNSFQVFLESAMMGVVPIIMRKIGVRNSLLLGAFVMFARIGLCGVFHDPITVSIVKMFHSIEVPLFCLPAFRYFTLHFDTKLSATLYMVGFQIASQIGQIVFSTPLGVLHGYMKELMPANDMGVRITFWMISGIVLLALIYGFFVIKKDDQDVGGDPFYTDKQLKAMEAGKAAA</sequence>
<organism evidence="9 10">
    <name type="scientific">Bifidobacterium scaligerum</name>
    <dbReference type="NCBI Taxonomy" id="2052656"/>
    <lineage>
        <taxon>Bacteria</taxon>
        <taxon>Bacillati</taxon>
        <taxon>Actinomycetota</taxon>
        <taxon>Actinomycetes</taxon>
        <taxon>Bifidobacteriales</taxon>
        <taxon>Bifidobacteriaceae</taxon>
        <taxon>Bifidobacterium</taxon>
    </lineage>
</organism>
<comment type="caution">
    <text evidence="9">The sequence shown here is derived from an EMBL/GenBank/DDBJ whole genome shotgun (WGS) entry which is preliminary data.</text>
</comment>
<dbReference type="PANTHER" id="PTHR23522">
    <property type="entry name" value="BLL5896 PROTEIN"/>
    <property type="match status" value="1"/>
</dbReference>
<keyword evidence="5 8" id="KW-0812">Transmembrane</keyword>
<feature type="transmembrane region" description="Helical" evidence="8">
    <location>
        <begin position="222"/>
        <end position="247"/>
    </location>
</feature>
<dbReference type="NCBIfam" id="TIGR00882">
    <property type="entry name" value="2A0105"/>
    <property type="match status" value="1"/>
</dbReference>
<evidence type="ECO:0000256" key="6">
    <source>
        <dbReference type="ARBA" id="ARBA00022989"/>
    </source>
</evidence>
<dbReference type="Gene3D" id="1.20.1250.20">
    <property type="entry name" value="MFS general substrate transporter like domains"/>
    <property type="match status" value="2"/>
</dbReference>
<dbReference type="Pfam" id="PF01306">
    <property type="entry name" value="LacY_symp"/>
    <property type="match status" value="1"/>
</dbReference>
<dbReference type="GO" id="GO:0015528">
    <property type="term" value="F:lactose:proton symporter activity"/>
    <property type="evidence" value="ECO:0007669"/>
    <property type="project" value="TreeGrafter"/>
</dbReference>
<evidence type="ECO:0000256" key="5">
    <source>
        <dbReference type="ARBA" id="ARBA00022692"/>
    </source>
</evidence>
<dbReference type="InterPro" id="IPR000576">
    <property type="entry name" value="LacY/RafB_perm_fam"/>
</dbReference>
<protein>
    <submittedName>
        <fullName evidence="9">MFS transporter</fullName>
    </submittedName>
</protein>
<evidence type="ECO:0000313" key="9">
    <source>
        <dbReference type="EMBL" id="PJM79294.1"/>
    </source>
</evidence>
<evidence type="ECO:0000313" key="10">
    <source>
        <dbReference type="Proteomes" id="UP000228755"/>
    </source>
</evidence>